<organism evidence="1 2">
    <name type="scientific">Actinomadura miaoliensis</name>
    <dbReference type="NCBI Taxonomy" id="430685"/>
    <lineage>
        <taxon>Bacteria</taxon>
        <taxon>Bacillati</taxon>
        <taxon>Actinomycetota</taxon>
        <taxon>Actinomycetes</taxon>
        <taxon>Streptosporangiales</taxon>
        <taxon>Thermomonosporaceae</taxon>
        <taxon>Actinomadura</taxon>
    </lineage>
</organism>
<name>A0ABP7WVJ5_9ACTN</name>
<reference evidence="2" key="1">
    <citation type="journal article" date="2019" name="Int. J. Syst. Evol. Microbiol.">
        <title>The Global Catalogue of Microorganisms (GCM) 10K type strain sequencing project: providing services to taxonomists for standard genome sequencing and annotation.</title>
        <authorList>
            <consortium name="The Broad Institute Genomics Platform"/>
            <consortium name="The Broad Institute Genome Sequencing Center for Infectious Disease"/>
            <person name="Wu L."/>
            <person name="Ma J."/>
        </authorList>
    </citation>
    <scope>NUCLEOTIDE SEQUENCE [LARGE SCALE GENOMIC DNA]</scope>
    <source>
        <strain evidence="2">JCM 16702</strain>
    </source>
</reference>
<dbReference type="Proteomes" id="UP001500683">
    <property type="component" value="Unassembled WGS sequence"/>
</dbReference>
<gene>
    <name evidence="1" type="ORF">GCM10022214_72050</name>
</gene>
<keyword evidence="2" id="KW-1185">Reference proteome</keyword>
<protein>
    <submittedName>
        <fullName evidence="1">Uncharacterized protein</fullName>
    </submittedName>
</protein>
<evidence type="ECO:0000313" key="2">
    <source>
        <dbReference type="Proteomes" id="UP001500683"/>
    </source>
</evidence>
<proteinExistence type="predicted"/>
<comment type="caution">
    <text evidence="1">The sequence shown here is derived from an EMBL/GenBank/DDBJ whole genome shotgun (WGS) entry which is preliminary data.</text>
</comment>
<sequence length="170" mass="19050">MRRHTLVSVTESQATGYDWLSSRPVPQTELRTFLLECFAIAEDELFVGHADRTDDELRAYPPDAAFAAFCTYDHQVSGHFAMSLSVGIEGRLADQVGRREFAERFAARFDAYVLYGDTEPPGLWTVILPDGSRLRAALEEDDVRCVLYAATAPVPGLPQVRVDEGLWQIR</sequence>
<accession>A0ABP7WVJ5</accession>
<evidence type="ECO:0000313" key="1">
    <source>
        <dbReference type="EMBL" id="GAA4097554.1"/>
    </source>
</evidence>
<dbReference type="EMBL" id="BAAAZG010000056">
    <property type="protein sequence ID" value="GAA4097554.1"/>
    <property type="molecule type" value="Genomic_DNA"/>
</dbReference>